<protein>
    <recommendedName>
        <fullName evidence="4">Salivary secreted peptide</fullName>
    </recommendedName>
</protein>
<dbReference type="Pfam" id="PF15868">
    <property type="entry name" value="MBF2"/>
    <property type="match status" value="1"/>
</dbReference>
<reference evidence="2" key="1">
    <citation type="submission" date="2023-03" db="EMBL/GenBank/DDBJ databases">
        <title>Chromosome-level genomes of two armyworms, Mythimna separata and Mythimna loreyi, provide insights into the biosynthesis and reception of sex pheromones.</title>
        <authorList>
            <person name="Zhao H."/>
        </authorList>
    </citation>
    <scope>NUCLEOTIDE SEQUENCE</scope>
    <source>
        <strain evidence="2">BeijingLab</strain>
        <tissue evidence="2">Pupa</tissue>
    </source>
</reference>
<proteinExistence type="predicted"/>
<evidence type="ECO:0000313" key="3">
    <source>
        <dbReference type="Proteomes" id="UP001231518"/>
    </source>
</evidence>
<accession>A0AAD7YKY1</accession>
<organism evidence="2 3">
    <name type="scientific">Mythimna separata</name>
    <name type="common">Oriental armyworm</name>
    <name type="synonym">Pseudaletia separata</name>
    <dbReference type="NCBI Taxonomy" id="271217"/>
    <lineage>
        <taxon>Eukaryota</taxon>
        <taxon>Metazoa</taxon>
        <taxon>Ecdysozoa</taxon>
        <taxon>Arthropoda</taxon>
        <taxon>Hexapoda</taxon>
        <taxon>Insecta</taxon>
        <taxon>Pterygota</taxon>
        <taxon>Neoptera</taxon>
        <taxon>Endopterygota</taxon>
        <taxon>Lepidoptera</taxon>
        <taxon>Glossata</taxon>
        <taxon>Ditrysia</taxon>
        <taxon>Noctuoidea</taxon>
        <taxon>Noctuidae</taxon>
        <taxon>Noctuinae</taxon>
        <taxon>Hadenini</taxon>
        <taxon>Mythimna</taxon>
    </lineage>
</organism>
<dbReference type="EMBL" id="JARGEI010000015">
    <property type="protein sequence ID" value="KAJ8719062.1"/>
    <property type="molecule type" value="Genomic_DNA"/>
</dbReference>
<keyword evidence="1" id="KW-0732">Signal</keyword>
<keyword evidence="3" id="KW-1185">Reference proteome</keyword>
<comment type="caution">
    <text evidence="2">The sequence shown here is derived from an EMBL/GenBank/DDBJ whole genome shotgun (WGS) entry which is preliminary data.</text>
</comment>
<name>A0AAD7YKY1_MYTSE</name>
<gene>
    <name evidence="2" type="ORF">PYW07_016618</name>
</gene>
<dbReference type="Proteomes" id="UP001231518">
    <property type="component" value="Chromosome 8"/>
</dbReference>
<evidence type="ECO:0000313" key="2">
    <source>
        <dbReference type="EMBL" id="KAJ8719062.1"/>
    </source>
</evidence>
<evidence type="ECO:0008006" key="4">
    <source>
        <dbReference type="Google" id="ProtNLM"/>
    </source>
</evidence>
<dbReference type="InterPro" id="IPR031734">
    <property type="entry name" value="MBF2"/>
</dbReference>
<evidence type="ECO:0000256" key="1">
    <source>
        <dbReference type="SAM" id="SignalP"/>
    </source>
</evidence>
<feature type="signal peptide" evidence="1">
    <location>
        <begin position="1"/>
        <end position="20"/>
    </location>
</feature>
<dbReference type="AlphaFoldDB" id="A0AAD7YKY1"/>
<feature type="chain" id="PRO_5041917897" description="Salivary secreted peptide" evidence="1">
    <location>
        <begin position="21"/>
        <end position="110"/>
    </location>
</feature>
<sequence length="110" mass="12539">MRLVFSLFVLSCLLCVCVLCSDMIIGDTVHRKMIFHQRVKDFAIPFKKRVKTLSFTDPEKRMIKGVAAIDNDFSHASANITSGGVGFSYVTVRMKSQRHHPLNFEVEIYV</sequence>